<feature type="domain" description="Oxidoreductase DRL-like catalytic" evidence="1">
    <location>
        <begin position="154"/>
        <end position="313"/>
    </location>
</feature>
<accession>A0A1F5Z7P1</accession>
<dbReference type="Pfam" id="PF21135">
    <property type="entry name" value="DRL_cat"/>
    <property type="match status" value="1"/>
</dbReference>
<evidence type="ECO:0000259" key="1">
    <source>
        <dbReference type="Pfam" id="PF21135"/>
    </source>
</evidence>
<dbReference type="AlphaFoldDB" id="A0A1F5Z7P1"/>
<dbReference type="SUPFAM" id="SSF51735">
    <property type="entry name" value="NAD(P)-binding Rossmann-fold domains"/>
    <property type="match status" value="1"/>
</dbReference>
<evidence type="ECO:0000313" key="2">
    <source>
        <dbReference type="EMBL" id="OGG08197.1"/>
    </source>
</evidence>
<reference evidence="2 3" key="1">
    <citation type="journal article" date="2016" name="Nat. Commun.">
        <title>Thousands of microbial genomes shed light on interconnected biogeochemical processes in an aquifer system.</title>
        <authorList>
            <person name="Anantharaman K."/>
            <person name="Brown C.T."/>
            <person name="Hug L.A."/>
            <person name="Sharon I."/>
            <person name="Castelle C.J."/>
            <person name="Probst A.J."/>
            <person name="Thomas B.C."/>
            <person name="Singh A."/>
            <person name="Wilkins M.J."/>
            <person name="Karaoz U."/>
            <person name="Brodie E.L."/>
            <person name="Williams K.H."/>
            <person name="Hubbard S.S."/>
            <person name="Banfield J.F."/>
        </authorList>
    </citation>
    <scope>NUCLEOTIDE SEQUENCE [LARGE SCALE GENOMIC DNA]</scope>
</reference>
<dbReference type="Gene3D" id="3.40.50.720">
    <property type="entry name" value="NAD(P)-binding Rossmann-like Domain"/>
    <property type="match status" value="1"/>
</dbReference>
<dbReference type="Proteomes" id="UP000177354">
    <property type="component" value="Unassembled WGS sequence"/>
</dbReference>
<dbReference type="PANTHER" id="PTHR37850">
    <property type="entry name" value="STRU PROTEIN"/>
    <property type="match status" value="1"/>
</dbReference>
<organism evidence="2 3">
    <name type="scientific">Candidatus Gottesmanbacteria bacterium RIFCSPHIGHO2_01_FULL_40_15</name>
    <dbReference type="NCBI Taxonomy" id="1798376"/>
    <lineage>
        <taxon>Bacteria</taxon>
        <taxon>Candidatus Gottesmaniibacteriota</taxon>
    </lineage>
</organism>
<sequence>MYDLILKRLESDKKPIEVIVTGLGFVSFGFISSIRKFKGLRVPLVITRRPEQAKTYLEDHGIRAKLESRVNRIKDNVEKGIISLSDDLTLIKDYPNKAVLEMTGTIAYGTQIALKTISAGKNLITMNPELQSTVGHELWLLAKKRKLVVTDIIGDQPGSLSRLINQAKTMGFRVILAGNMKRFLNRHATREQMQPWADDKGLSVTQTVSFTDGTKQSIEMNLVSNYFNMDILEFGMHGPRVEKIDDVLNVFDWKKIPGRGIVDYAIGKNLFPGIFVVTEHTDPNQYKYLRYLGLGEGPRYVLFEPYHLCHLEVAGSIVKALSSKKEIINNTFPVTKTIAVAKHTLNPGQKLDGIGGNTVYGNIDKFEYAGDYLPVGLSQDAVVVNRLHQDQPIKITDVELPKNAATILTGYVKAGEEFKRSFDFPIA</sequence>
<dbReference type="EMBL" id="MFJF01000005">
    <property type="protein sequence ID" value="OGG08197.1"/>
    <property type="molecule type" value="Genomic_DNA"/>
</dbReference>
<comment type="caution">
    <text evidence="2">The sequence shown here is derived from an EMBL/GenBank/DDBJ whole genome shotgun (WGS) entry which is preliminary data.</text>
</comment>
<dbReference type="PANTHER" id="PTHR37850:SF1">
    <property type="entry name" value="SAF DOMAIN PROTEIN"/>
    <property type="match status" value="1"/>
</dbReference>
<gene>
    <name evidence="2" type="ORF">A2777_02320</name>
</gene>
<protein>
    <recommendedName>
        <fullName evidence="1">Oxidoreductase DRL-like catalytic domain-containing protein</fullName>
    </recommendedName>
</protein>
<name>A0A1F5Z7P1_9BACT</name>
<dbReference type="InterPro" id="IPR048423">
    <property type="entry name" value="DRL_cat"/>
</dbReference>
<evidence type="ECO:0000313" key="3">
    <source>
        <dbReference type="Proteomes" id="UP000177354"/>
    </source>
</evidence>
<dbReference type="InterPro" id="IPR036291">
    <property type="entry name" value="NAD(P)-bd_dom_sf"/>
</dbReference>
<proteinExistence type="predicted"/>